<dbReference type="InterPro" id="IPR050300">
    <property type="entry name" value="GDXG_lipolytic_enzyme"/>
</dbReference>
<dbReference type="InterPro" id="IPR029058">
    <property type="entry name" value="AB_hydrolase_fold"/>
</dbReference>
<gene>
    <name evidence="3" type="ORF">APR03_004775</name>
</gene>
<protein>
    <submittedName>
        <fullName evidence="3">Acetyl esterase</fullName>
    </submittedName>
</protein>
<keyword evidence="1" id="KW-0378">Hydrolase</keyword>
<dbReference type="Gene3D" id="3.40.50.1820">
    <property type="entry name" value="alpha/beta hydrolase"/>
    <property type="match status" value="1"/>
</dbReference>
<dbReference type="AlphaFoldDB" id="A0A9X2G7Y5"/>
<evidence type="ECO:0000259" key="2">
    <source>
        <dbReference type="Pfam" id="PF07859"/>
    </source>
</evidence>
<proteinExistence type="predicted"/>
<dbReference type="GO" id="GO:0016787">
    <property type="term" value="F:hydrolase activity"/>
    <property type="evidence" value="ECO:0007669"/>
    <property type="project" value="UniProtKB-KW"/>
</dbReference>
<sequence>MSGVDVARLRREAHERAVGRPRRPFAGTVTDERHDGVPMRRYAPTTTAADGTGLVFLHGGFGLFGDLDLQDGYCRQAAQTLGVVVLAVDYRLTPEASLDDSVADALAGLEALAATGCSRIVLAGDSAGGAVARLAAGRAAHRPAGLLLTNPNLDLTLGAYDDTLPGGPGRELSEYAFRSWARVTDLADAPHLEGSATGLPPTLVVVGSLDSLLPEARTFAAVCERDGVECRLEVLDGAAHGFVGTERADEVLATAAGYFNL</sequence>
<name>A0A9X2G7Y5_9MICO</name>
<dbReference type="InterPro" id="IPR013094">
    <property type="entry name" value="AB_hydrolase_3"/>
</dbReference>
<accession>A0A9X2G7Y5</accession>
<dbReference type="RefSeq" id="WP_253839854.1">
    <property type="nucleotide sequence ID" value="NZ_JAMTCS010000018.1"/>
</dbReference>
<organism evidence="3 4">
    <name type="scientific">Promicromonospora thailandica</name>
    <dbReference type="NCBI Taxonomy" id="765201"/>
    <lineage>
        <taxon>Bacteria</taxon>
        <taxon>Bacillati</taxon>
        <taxon>Actinomycetota</taxon>
        <taxon>Actinomycetes</taxon>
        <taxon>Micrococcales</taxon>
        <taxon>Promicromonosporaceae</taxon>
        <taxon>Promicromonospora</taxon>
    </lineage>
</organism>
<dbReference type="SUPFAM" id="SSF53474">
    <property type="entry name" value="alpha/beta-Hydrolases"/>
    <property type="match status" value="1"/>
</dbReference>
<evidence type="ECO:0000313" key="3">
    <source>
        <dbReference type="EMBL" id="MCP2267398.1"/>
    </source>
</evidence>
<reference evidence="3" key="1">
    <citation type="submission" date="2022-06" db="EMBL/GenBank/DDBJ databases">
        <title>Genomic Encyclopedia of Archaeal and Bacterial Type Strains, Phase II (KMG-II): from individual species to whole genera.</title>
        <authorList>
            <person name="Goeker M."/>
        </authorList>
    </citation>
    <scope>NUCLEOTIDE SEQUENCE</scope>
    <source>
        <strain evidence="3">DSM 26652</strain>
    </source>
</reference>
<dbReference type="Pfam" id="PF07859">
    <property type="entry name" value="Abhydrolase_3"/>
    <property type="match status" value="1"/>
</dbReference>
<keyword evidence="4" id="KW-1185">Reference proteome</keyword>
<feature type="domain" description="Alpha/beta hydrolase fold-3" evidence="2">
    <location>
        <begin position="54"/>
        <end position="243"/>
    </location>
</feature>
<evidence type="ECO:0000313" key="4">
    <source>
        <dbReference type="Proteomes" id="UP001139493"/>
    </source>
</evidence>
<dbReference type="PANTHER" id="PTHR48081:SF8">
    <property type="entry name" value="ALPHA_BETA HYDROLASE FOLD-3 DOMAIN-CONTAINING PROTEIN-RELATED"/>
    <property type="match status" value="1"/>
</dbReference>
<evidence type="ECO:0000256" key="1">
    <source>
        <dbReference type="ARBA" id="ARBA00022801"/>
    </source>
</evidence>
<dbReference type="EMBL" id="JAMTCS010000018">
    <property type="protein sequence ID" value="MCP2267398.1"/>
    <property type="molecule type" value="Genomic_DNA"/>
</dbReference>
<dbReference type="Proteomes" id="UP001139493">
    <property type="component" value="Unassembled WGS sequence"/>
</dbReference>
<dbReference type="PANTHER" id="PTHR48081">
    <property type="entry name" value="AB HYDROLASE SUPERFAMILY PROTEIN C4A8.06C"/>
    <property type="match status" value="1"/>
</dbReference>
<comment type="caution">
    <text evidence="3">The sequence shown here is derived from an EMBL/GenBank/DDBJ whole genome shotgun (WGS) entry which is preliminary data.</text>
</comment>